<name>A0ABD4UGM9_9BURK</name>
<reference evidence="1 2" key="1">
    <citation type="journal article" date="2017" name="Front. Microbiol.">
        <title>Genomics reveals a unique clone of Burkholderia cenocepacia harbouring an actively excising novel genomic island.</title>
        <authorList>
            <person name="Patil P."/>
            <person name="Mali S."/>
            <person name="Midha S."/>
            <person name="Gautam V."/>
            <person name="Dash L."/>
            <person name="Kumar S."/>
            <person name="Shastri J."/>
            <person name="Singhal L."/>
            <person name="Patil P.B."/>
        </authorList>
    </citation>
    <scope>NUCLEOTIDE SEQUENCE [LARGE SCALE GENOMIC DNA]</scope>
    <source>
        <strain evidence="1 2">BC-19</strain>
    </source>
</reference>
<protein>
    <submittedName>
        <fullName evidence="1">Uncharacterized protein</fullName>
    </submittedName>
</protein>
<dbReference type="GeneID" id="56560310"/>
<evidence type="ECO:0000313" key="1">
    <source>
        <dbReference type="EMBL" id="MCW3713495.1"/>
    </source>
</evidence>
<evidence type="ECO:0000313" key="2">
    <source>
        <dbReference type="Proteomes" id="UP000191686"/>
    </source>
</evidence>
<dbReference type="EMBL" id="JYMX02000015">
    <property type="protein sequence ID" value="MCW3713495.1"/>
    <property type="molecule type" value="Genomic_DNA"/>
</dbReference>
<gene>
    <name evidence="1" type="ORF">UE95_019610</name>
</gene>
<comment type="caution">
    <text evidence="1">The sequence shown here is derived from an EMBL/GenBank/DDBJ whole genome shotgun (WGS) entry which is preliminary data.</text>
</comment>
<dbReference type="RefSeq" id="WP_226244984.1">
    <property type="nucleotide sequence ID" value="NZ_CADETK010000001.1"/>
</dbReference>
<dbReference type="AlphaFoldDB" id="A0ABD4UGM9"/>
<sequence>MREENGMKRDDMTAGVADTLAIEHGRRPLLDLGDARDCRIVADALRVLLRERSEALAFAMRVADEHGRPRPDAGEFGLTDIIRLTRVVERADRQRERTAVK</sequence>
<proteinExistence type="predicted"/>
<accession>A0ABD4UGM9</accession>
<dbReference type="Proteomes" id="UP000191686">
    <property type="component" value="Unassembled WGS sequence"/>
</dbReference>
<reference evidence="1 2" key="2">
    <citation type="journal article" date="2017" name="Front. Microbiol.">
        <title>Genomics Reveals a Unique Clone of Burkholderia cenocepacia Harboring an Actively Excising Novel Genomic Island.</title>
        <authorList>
            <person name="Patil P.P."/>
            <person name="Mali S."/>
            <person name="Midha S."/>
            <person name="Gautam V."/>
            <person name="Dash L."/>
            <person name="Kumar S."/>
            <person name="Shastri J."/>
            <person name="Singhal L."/>
            <person name="Patil P.B."/>
        </authorList>
    </citation>
    <scope>NUCLEOTIDE SEQUENCE [LARGE SCALE GENOMIC DNA]</scope>
    <source>
        <strain evidence="1 2">BC-19</strain>
    </source>
</reference>
<organism evidence="1 2">
    <name type="scientific">Burkholderia cenocepacia</name>
    <dbReference type="NCBI Taxonomy" id="95486"/>
    <lineage>
        <taxon>Bacteria</taxon>
        <taxon>Pseudomonadati</taxon>
        <taxon>Pseudomonadota</taxon>
        <taxon>Betaproteobacteria</taxon>
        <taxon>Burkholderiales</taxon>
        <taxon>Burkholderiaceae</taxon>
        <taxon>Burkholderia</taxon>
        <taxon>Burkholderia cepacia complex</taxon>
    </lineage>
</organism>